<keyword evidence="4" id="KW-0411">Iron-sulfur</keyword>
<keyword evidence="3" id="KW-0408">Iron</keyword>
<dbReference type="Pfam" id="PF00355">
    <property type="entry name" value="Rieske"/>
    <property type="match status" value="1"/>
</dbReference>
<dbReference type="InterPro" id="IPR017941">
    <property type="entry name" value="Rieske_2Fe-2S"/>
</dbReference>
<keyword evidence="1" id="KW-0001">2Fe-2S</keyword>
<comment type="caution">
    <text evidence="6">The sequence shown here is derived from an EMBL/GenBank/DDBJ whole genome shotgun (WGS) entry which is preliminary data.</text>
</comment>
<proteinExistence type="predicted"/>
<organism evidence="6 7">
    <name type="scientific">Luteolibacter soli</name>
    <dbReference type="NCBI Taxonomy" id="3135280"/>
    <lineage>
        <taxon>Bacteria</taxon>
        <taxon>Pseudomonadati</taxon>
        <taxon>Verrucomicrobiota</taxon>
        <taxon>Verrucomicrobiia</taxon>
        <taxon>Verrucomicrobiales</taxon>
        <taxon>Verrucomicrobiaceae</taxon>
        <taxon>Luteolibacter</taxon>
    </lineage>
</organism>
<reference evidence="6 7" key="1">
    <citation type="submission" date="2024-04" db="EMBL/GenBank/DDBJ databases">
        <title>Luteolibacter sp. isolated from soil.</title>
        <authorList>
            <person name="An J."/>
        </authorList>
    </citation>
    <scope>NUCLEOTIDE SEQUENCE [LARGE SCALE GENOMIC DNA]</scope>
    <source>
        <strain evidence="6 7">Y139</strain>
    </source>
</reference>
<evidence type="ECO:0000256" key="4">
    <source>
        <dbReference type="ARBA" id="ARBA00023014"/>
    </source>
</evidence>
<sequence>MNSLPDSSFTRRTWVKRFVLGSATALLGPQWAGTVLAEQSSGPAVLRLKISDYPPLAEPLGSIQLVFIDYLKPFTLNRVDATTFVTLDSKCTHQGCTVGRYAVVDGVARMRCPCHGSRYDIEGKVFRDSNGQSTEPAQNDIARFPTTFDATSGIVSISIPDLALSVRSISMQTRDQNGNLRLKLQFPVTGYAKYEIRHAEKPDGPFTVIPFSLTPAGPANATELFPELDGTVSAYVDATGPKGFYAVALKLIPF</sequence>
<dbReference type="PROSITE" id="PS51318">
    <property type="entry name" value="TAT"/>
    <property type="match status" value="1"/>
</dbReference>
<dbReference type="InterPro" id="IPR006311">
    <property type="entry name" value="TAT_signal"/>
</dbReference>
<keyword evidence="2" id="KW-0479">Metal-binding</keyword>
<dbReference type="CDD" id="cd03467">
    <property type="entry name" value="Rieske"/>
    <property type="match status" value="1"/>
</dbReference>
<evidence type="ECO:0000256" key="1">
    <source>
        <dbReference type="ARBA" id="ARBA00022714"/>
    </source>
</evidence>
<keyword evidence="7" id="KW-1185">Reference proteome</keyword>
<accession>A0ABU9B041</accession>
<evidence type="ECO:0000259" key="5">
    <source>
        <dbReference type="PROSITE" id="PS51296"/>
    </source>
</evidence>
<dbReference type="PROSITE" id="PS51296">
    <property type="entry name" value="RIESKE"/>
    <property type="match status" value="1"/>
</dbReference>
<feature type="domain" description="Rieske" evidence="5">
    <location>
        <begin position="72"/>
        <end position="155"/>
    </location>
</feature>
<gene>
    <name evidence="6" type="ORF">WKV53_17100</name>
</gene>
<evidence type="ECO:0000313" key="6">
    <source>
        <dbReference type="EMBL" id="MEK7952230.1"/>
    </source>
</evidence>
<dbReference type="Proteomes" id="UP001371305">
    <property type="component" value="Unassembled WGS sequence"/>
</dbReference>
<dbReference type="InterPro" id="IPR036922">
    <property type="entry name" value="Rieske_2Fe-2S_sf"/>
</dbReference>
<evidence type="ECO:0000256" key="3">
    <source>
        <dbReference type="ARBA" id="ARBA00023004"/>
    </source>
</evidence>
<name>A0ABU9B041_9BACT</name>
<dbReference type="RefSeq" id="WP_341405988.1">
    <property type="nucleotide sequence ID" value="NZ_JBBUKT010000006.1"/>
</dbReference>
<dbReference type="SUPFAM" id="SSF50022">
    <property type="entry name" value="ISP domain"/>
    <property type="match status" value="1"/>
</dbReference>
<evidence type="ECO:0000313" key="7">
    <source>
        <dbReference type="Proteomes" id="UP001371305"/>
    </source>
</evidence>
<evidence type="ECO:0000256" key="2">
    <source>
        <dbReference type="ARBA" id="ARBA00022723"/>
    </source>
</evidence>
<dbReference type="EMBL" id="JBBUKT010000006">
    <property type="protein sequence ID" value="MEK7952230.1"/>
    <property type="molecule type" value="Genomic_DNA"/>
</dbReference>
<dbReference type="Gene3D" id="2.102.10.10">
    <property type="entry name" value="Rieske [2Fe-2S] iron-sulphur domain"/>
    <property type="match status" value="1"/>
</dbReference>
<protein>
    <submittedName>
        <fullName evidence="6">Rieske (2Fe-2S) protein</fullName>
    </submittedName>
</protein>